<dbReference type="GO" id="GO:0008297">
    <property type="term" value="F:single-stranded DNA exodeoxyribonuclease activity"/>
    <property type="evidence" value="ECO:0007669"/>
    <property type="project" value="UniProtKB-UniRule"/>
</dbReference>
<evidence type="ECO:0000256" key="2">
    <source>
        <dbReference type="SAM" id="MobiDB-lite"/>
    </source>
</evidence>
<evidence type="ECO:0000256" key="1">
    <source>
        <dbReference type="HAMAP-Rule" id="MF_03030"/>
    </source>
</evidence>
<dbReference type="EMBL" id="OC918181">
    <property type="protein sequence ID" value="CAD7648844.1"/>
    <property type="molecule type" value="Genomic_DNA"/>
</dbReference>
<name>A0A7R9QJZ6_9ACAR</name>
<sequence>MDSSQHFTKSNQYHLSDDNKSVNYNKNEHVYDPELNLAQMLSNDTIDTFPLFTSDNSNANLFGDYFAKLRECVDENRRVRWPSVSTILSATKSDKSRAALNNWKLRKTRELGGGASSFTKYQASLLDSGRQHHLNIKNFLKSRDLSRLVLNENTAGFWRSLSPLLSDISAVQMAETAGIVDCVAYYCGKLVVIEWKTTSKPKPSLADTYNDPLQAVAYMGAINWEHKHRLSIDEAVLVYAYKDGTDCQVHRLTRELCVEYWSQWLARVKCYWSSQTNMIK</sequence>
<feature type="active site" evidence="1">
    <location>
        <position position="194"/>
    </location>
</feature>
<comment type="similarity">
    <text evidence="1">Belongs to the MGME1 family.</text>
</comment>
<dbReference type="GO" id="GO:0005739">
    <property type="term" value="C:mitochondrion"/>
    <property type="evidence" value="ECO:0007669"/>
    <property type="project" value="UniProtKB-SubCell"/>
</dbReference>
<dbReference type="OrthoDB" id="5777131at2759"/>
<dbReference type="HAMAP" id="MF_03030">
    <property type="entry name" value="MGME1"/>
    <property type="match status" value="1"/>
</dbReference>
<evidence type="ECO:0000313" key="4">
    <source>
        <dbReference type="Proteomes" id="UP000728032"/>
    </source>
</evidence>
<feature type="region of interest" description="Disordered" evidence="2">
    <location>
        <begin position="1"/>
        <end position="25"/>
    </location>
</feature>
<reference evidence="3" key="1">
    <citation type="submission" date="2020-11" db="EMBL/GenBank/DDBJ databases">
        <authorList>
            <person name="Tran Van P."/>
        </authorList>
    </citation>
    <scope>NUCLEOTIDE SEQUENCE</scope>
</reference>
<keyword evidence="1" id="KW-0540">Nuclease</keyword>
<keyword evidence="1" id="KW-0269">Exonuclease</keyword>
<dbReference type="Gene3D" id="3.90.320.10">
    <property type="match status" value="1"/>
</dbReference>
<comment type="function">
    <text evidence="1">Metal-dependent single-stranded DNA (ssDNA) exonuclease involved in mitochondrial genome maintenance.</text>
</comment>
<dbReference type="InterPro" id="IPR011604">
    <property type="entry name" value="PDDEXK-like_dom_sf"/>
</dbReference>
<feature type="active site" evidence="1">
    <location>
        <position position="196"/>
    </location>
</feature>
<gene>
    <name evidence="3" type="ORF">ONB1V03_LOCUS6959</name>
</gene>
<keyword evidence="1" id="KW-0378">Hydrolase</keyword>
<dbReference type="AlphaFoldDB" id="A0A7R9QJZ6"/>
<keyword evidence="1" id="KW-0496">Mitochondrion</keyword>
<feature type="active site" evidence="1">
    <location>
        <position position="181"/>
    </location>
</feature>
<evidence type="ECO:0000313" key="3">
    <source>
        <dbReference type="EMBL" id="CAD7648844.1"/>
    </source>
</evidence>
<proteinExistence type="inferred from homology"/>
<feature type="compositionally biased region" description="Basic and acidic residues" evidence="2">
    <location>
        <begin position="15"/>
        <end position="25"/>
    </location>
</feature>
<dbReference type="PANTHER" id="PTHR31340">
    <property type="entry name" value="MITOCHONDRIAL GENOME MAINTENANCE EXONUCLEASE 1"/>
    <property type="match status" value="1"/>
</dbReference>
<accession>A0A7R9QJZ6</accession>
<protein>
    <recommendedName>
        <fullName evidence="1">Mitochondrial genome maintenance exonuclease 1</fullName>
        <ecNumber evidence="1">3.1.-.-</ecNumber>
    </recommendedName>
</protein>
<comment type="subcellular location">
    <subcellularLocation>
        <location evidence="1">Mitochondrion</location>
    </subcellularLocation>
</comment>
<dbReference type="Proteomes" id="UP000728032">
    <property type="component" value="Unassembled WGS sequence"/>
</dbReference>
<keyword evidence="4" id="KW-1185">Reference proteome</keyword>
<dbReference type="EC" id="3.1.-.-" evidence="1"/>
<dbReference type="EMBL" id="CAJPVJ010003356">
    <property type="protein sequence ID" value="CAG2167452.1"/>
    <property type="molecule type" value="Genomic_DNA"/>
</dbReference>
<dbReference type="GO" id="GO:0006264">
    <property type="term" value="P:mitochondrial DNA replication"/>
    <property type="evidence" value="ECO:0007669"/>
    <property type="project" value="TreeGrafter"/>
</dbReference>
<feature type="compositionally biased region" description="Polar residues" evidence="2">
    <location>
        <begin position="1"/>
        <end position="14"/>
    </location>
</feature>
<organism evidence="3">
    <name type="scientific">Oppiella nova</name>
    <dbReference type="NCBI Taxonomy" id="334625"/>
    <lineage>
        <taxon>Eukaryota</taxon>
        <taxon>Metazoa</taxon>
        <taxon>Ecdysozoa</taxon>
        <taxon>Arthropoda</taxon>
        <taxon>Chelicerata</taxon>
        <taxon>Arachnida</taxon>
        <taxon>Acari</taxon>
        <taxon>Acariformes</taxon>
        <taxon>Sarcoptiformes</taxon>
        <taxon>Oribatida</taxon>
        <taxon>Brachypylina</taxon>
        <taxon>Oppioidea</taxon>
        <taxon>Oppiidae</taxon>
        <taxon>Oppiella</taxon>
    </lineage>
</organism>
<dbReference type="PANTHER" id="PTHR31340:SF3">
    <property type="entry name" value="MITOCHONDRIAL GENOME MAINTENANCE EXONUCLEASE 1"/>
    <property type="match status" value="1"/>
</dbReference>
<dbReference type="GO" id="GO:0043504">
    <property type="term" value="P:mitochondrial DNA repair"/>
    <property type="evidence" value="ECO:0007669"/>
    <property type="project" value="UniProtKB-UniRule"/>
</dbReference>